<reference evidence="1" key="1">
    <citation type="submission" date="2021-06" db="EMBL/GenBank/DDBJ databases">
        <authorList>
            <person name="Kallberg Y."/>
            <person name="Tangrot J."/>
            <person name="Rosling A."/>
        </authorList>
    </citation>
    <scope>NUCLEOTIDE SEQUENCE</scope>
    <source>
        <strain evidence="1">MA461A</strain>
    </source>
</reference>
<organism evidence="1 2">
    <name type="scientific">Racocetra persica</name>
    <dbReference type="NCBI Taxonomy" id="160502"/>
    <lineage>
        <taxon>Eukaryota</taxon>
        <taxon>Fungi</taxon>
        <taxon>Fungi incertae sedis</taxon>
        <taxon>Mucoromycota</taxon>
        <taxon>Glomeromycotina</taxon>
        <taxon>Glomeromycetes</taxon>
        <taxon>Diversisporales</taxon>
        <taxon>Gigasporaceae</taxon>
        <taxon>Racocetra</taxon>
    </lineage>
</organism>
<gene>
    <name evidence="1" type="ORF">RPERSI_LOCUS3915</name>
</gene>
<comment type="caution">
    <text evidence="1">The sequence shown here is derived from an EMBL/GenBank/DDBJ whole genome shotgun (WGS) entry which is preliminary data.</text>
</comment>
<protein>
    <submittedName>
        <fullName evidence="1">3595_t:CDS:1</fullName>
    </submittedName>
</protein>
<accession>A0ACA9LTI4</accession>
<evidence type="ECO:0000313" key="2">
    <source>
        <dbReference type="Proteomes" id="UP000789920"/>
    </source>
</evidence>
<sequence length="150" mass="16687">MALPSQKTLNVADKPLSISNSVKSMEIPNIIPLTRIDKTLVIEILSIIATILSAIIAIVLYCLKKQTKRNASIDNKPNNQLPITQTPNLLFTQQLIEKELTPKQIARLADQLKANRAVNQTTKGNKRPNKPHIVRTGLPPPALTKPNRKY</sequence>
<evidence type="ECO:0000313" key="1">
    <source>
        <dbReference type="EMBL" id="CAG8549988.1"/>
    </source>
</evidence>
<dbReference type="Proteomes" id="UP000789920">
    <property type="component" value="Unassembled WGS sequence"/>
</dbReference>
<keyword evidence="2" id="KW-1185">Reference proteome</keyword>
<proteinExistence type="predicted"/>
<name>A0ACA9LTI4_9GLOM</name>
<dbReference type="EMBL" id="CAJVQC010005157">
    <property type="protein sequence ID" value="CAG8549988.1"/>
    <property type="molecule type" value="Genomic_DNA"/>
</dbReference>